<proteinExistence type="predicted"/>
<dbReference type="Proteomes" id="UP000321513">
    <property type="component" value="Unassembled WGS sequence"/>
</dbReference>
<feature type="transmembrane region" description="Helical" evidence="1">
    <location>
        <begin position="20"/>
        <end position="43"/>
    </location>
</feature>
<name>A0A512BAP7_9BACT</name>
<reference evidence="2 3" key="1">
    <citation type="submission" date="2019-07" db="EMBL/GenBank/DDBJ databases">
        <title>Whole genome shotgun sequence of Segetibacter aerophilus NBRC 106135.</title>
        <authorList>
            <person name="Hosoyama A."/>
            <person name="Uohara A."/>
            <person name="Ohji S."/>
            <person name="Ichikawa N."/>
        </authorList>
    </citation>
    <scope>NUCLEOTIDE SEQUENCE [LARGE SCALE GENOMIC DNA]</scope>
    <source>
        <strain evidence="2 3">NBRC 106135</strain>
    </source>
</reference>
<keyword evidence="1" id="KW-1133">Transmembrane helix</keyword>
<gene>
    <name evidence="2" type="ORF">SAE01_14030</name>
</gene>
<dbReference type="EMBL" id="BJYT01000004">
    <property type="protein sequence ID" value="GEO08907.1"/>
    <property type="molecule type" value="Genomic_DNA"/>
</dbReference>
<dbReference type="AlphaFoldDB" id="A0A512BAP7"/>
<organism evidence="2 3">
    <name type="scientific">Segetibacter aerophilus</name>
    <dbReference type="NCBI Taxonomy" id="670293"/>
    <lineage>
        <taxon>Bacteria</taxon>
        <taxon>Pseudomonadati</taxon>
        <taxon>Bacteroidota</taxon>
        <taxon>Chitinophagia</taxon>
        <taxon>Chitinophagales</taxon>
        <taxon>Chitinophagaceae</taxon>
        <taxon>Segetibacter</taxon>
    </lineage>
</organism>
<protein>
    <submittedName>
        <fullName evidence="2">Uncharacterized protein</fullName>
    </submittedName>
</protein>
<sequence>MTVKQPLAQLEENNNSEASILLFSFVIAFVAGILMVSTLFFTVKKLESKHLLSDNITYSNR</sequence>
<evidence type="ECO:0000313" key="2">
    <source>
        <dbReference type="EMBL" id="GEO08907.1"/>
    </source>
</evidence>
<keyword evidence="1" id="KW-0812">Transmembrane</keyword>
<accession>A0A512BAP7</accession>
<keyword evidence="3" id="KW-1185">Reference proteome</keyword>
<evidence type="ECO:0000256" key="1">
    <source>
        <dbReference type="SAM" id="Phobius"/>
    </source>
</evidence>
<evidence type="ECO:0000313" key="3">
    <source>
        <dbReference type="Proteomes" id="UP000321513"/>
    </source>
</evidence>
<keyword evidence="1" id="KW-0472">Membrane</keyword>
<comment type="caution">
    <text evidence="2">The sequence shown here is derived from an EMBL/GenBank/DDBJ whole genome shotgun (WGS) entry which is preliminary data.</text>
</comment>